<proteinExistence type="predicted"/>
<evidence type="ECO:0000313" key="2">
    <source>
        <dbReference type="EMBL" id="SMB93841.1"/>
    </source>
</evidence>
<name>A0A1W1VLC2_9DEIO</name>
<dbReference type="STRING" id="695939.SAMN00790413_02138"/>
<protein>
    <submittedName>
        <fullName evidence="2">Uncharacterized membrane protein</fullName>
    </submittedName>
</protein>
<keyword evidence="1" id="KW-0472">Membrane</keyword>
<dbReference type="InterPro" id="IPR013901">
    <property type="entry name" value="Anthrone_oxy"/>
</dbReference>
<dbReference type="OrthoDB" id="428263at2"/>
<dbReference type="RefSeq" id="WP_084049465.1">
    <property type="nucleotide sequence ID" value="NZ_FWWU01000009.1"/>
</dbReference>
<feature type="transmembrane region" description="Helical" evidence="1">
    <location>
        <begin position="86"/>
        <end position="105"/>
    </location>
</feature>
<evidence type="ECO:0000256" key="1">
    <source>
        <dbReference type="SAM" id="Phobius"/>
    </source>
</evidence>
<sequence>MPRWMTLLTLTTALGSGLVAGTFFAFSGFVMPALARLPAASGVAAMNAVNTTILTSPFMPVFMGSALACLVLAGAALFAPREPSSFWLLGGALLYLVGSLGVTALRNVPLNDALIASTPRSAVSLWPHYLESWTLWNSLRAAASLLASAALILAVLAGRGE</sequence>
<keyword evidence="1" id="KW-1133">Transmembrane helix</keyword>
<organism evidence="2 3">
    <name type="scientific">Deinococcus hopiensis KR-140</name>
    <dbReference type="NCBI Taxonomy" id="695939"/>
    <lineage>
        <taxon>Bacteria</taxon>
        <taxon>Thermotogati</taxon>
        <taxon>Deinococcota</taxon>
        <taxon>Deinococci</taxon>
        <taxon>Deinococcales</taxon>
        <taxon>Deinococcaceae</taxon>
        <taxon>Deinococcus</taxon>
    </lineage>
</organism>
<dbReference type="EMBL" id="FWWU01000009">
    <property type="protein sequence ID" value="SMB93841.1"/>
    <property type="molecule type" value="Genomic_DNA"/>
</dbReference>
<keyword evidence="1" id="KW-0812">Transmembrane</keyword>
<dbReference type="AlphaFoldDB" id="A0A1W1VLC2"/>
<feature type="transmembrane region" description="Helical" evidence="1">
    <location>
        <begin position="60"/>
        <end position="79"/>
    </location>
</feature>
<keyword evidence="3" id="KW-1185">Reference proteome</keyword>
<reference evidence="2 3" key="1">
    <citation type="submission" date="2017-04" db="EMBL/GenBank/DDBJ databases">
        <authorList>
            <person name="Afonso C.L."/>
            <person name="Miller P.J."/>
            <person name="Scott M.A."/>
            <person name="Spackman E."/>
            <person name="Goraichik I."/>
            <person name="Dimitrov K.M."/>
            <person name="Suarez D.L."/>
            <person name="Swayne D.E."/>
        </authorList>
    </citation>
    <scope>NUCLEOTIDE SEQUENCE [LARGE SCALE GENOMIC DNA]</scope>
    <source>
        <strain evidence="2 3">KR-140</strain>
    </source>
</reference>
<dbReference type="Pfam" id="PF08592">
    <property type="entry name" value="Anthrone_oxy"/>
    <property type="match status" value="1"/>
</dbReference>
<evidence type="ECO:0000313" key="3">
    <source>
        <dbReference type="Proteomes" id="UP000192582"/>
    </source>
</evidence>
<accession>A0A1W1VLC2</accession>
<gene>
    <name evidence="2" type="ORF">SAMN00790413_02138</name>
</gene>
<dbReference type="Proteomes" id="UP000192582">
    <property type="component" value="Unassembled WGS sequence"/>
</dbReference>
<feature type="transmembrane region" description="Helical" evidence="1">
    <location>
        <begin position="139"/>
        <end position="158"/>
    </location>
</feature>